<comment type="catalytic activity">
    <reaction evidence="9">
        <text>di-trans,octa-cis-undecaprenyl diphosphate + H2O = di-trans,octa-cis-undecaprenyl phosphate + phosphate + H(+)</text>
        <dbReference type="Rhea" id="RHEA:28094"/>
        <dbReference type="ChEBI" id="CHEBI:15377"/>
        <dbReference type="ChEBI" id="CHEBI:15378"/>
        <dbReference type="ChEBI" id="CHEBI:43474"/>
        <dbReference type="ChEBI" id="CHEBI:58405"/>
        <dbReference type="ChEBI" id="CHEBI:60392"/>
        <dbReference type="EC" id="3.6.1.27"/>
    </reaction>
</comment>
<organism evidence="12 13">
    <name type="scientific">Legionella quinlivanii</name>
    <dbReference type="NCBI Taxonomy" id="45073"/>
    <lineage>
        <taxon>Bacteria</taxon>
        <taxon>Pseudomonadati</taxon>
        <taxon>Pseudomonadota</taxon>
        <taxon>Gammaproteobacteria</taxon>
        <taxon>Legionellales</taxon>
        <taxon>Legionellaceae</taxon>
        <taxon>Legionella</taxon>
    </lineage>
</organism>
<dbReference type="SMART" id="SM00014">
    <property type="entry name" value="acidPPc"/>
    <property type="match status" value="1"/>
</dbReference>
<dbReference type="Proteomes" id="UP000054618">
    <property type="component" value="Unassembled WGS sequence"/>
</dbReference>
<dbReference type="InterPro" id="IPR000326">
    <property type="entry name" value="PAP2/HPO"/>
</dbReference>
<dbReference type="GO" id="GO:0005886">
    <property type="term" value="C:plasma membrane"/>
    <property type="evidence" value="ECO:0007669"/>
    <property type="project" value="UniProtKB-SubCell"/>
</dbReference>
<feature type="transmembrane region" description="Helical" evidence="10">
    <location>
        <begin position="184"/>
        <end position="202"/>
    </location>
</feature>
<evidence type="ECO:0000256" key="9">
    <source>
        <dbReference type="ARBA" id="ARBA00047594"/>
    </source>
</evidence>
<dbReference type="Gene3D" id="1.20.144.10">
    <property type="entry name" value="Phosphatidic acid phosphatase type 2/haloperoxidase"/>
    <property type="match status" value="1"/>
</dbReference>
<dbReference type="EC" id="3.6.1.27" evidence="2"/>
<dbReference type="AlphaFoldDB" id="A0A0W0Y121"/>
<evidence type="ECO:0000256" key="7">
    <source>
        <dbReference type="ARBA" id="ARBA00023136"/>
    </source>
</evidence>
<keyword evidence="5" id="KW-0378">Hydrolase</keyword>
<feature type="transmembrane region" description="Helical" evidence="10">
    <location>
        <begin position="133"/>
        <end position="154"/>
    </location>
</feature>
<evidence type="ECO:0000256" key="8">
    <source>
        <dbReference type="ARBA" id="ARBA00032707"/>
    </source>
</evidence>
<evidence type="ECO:0000256" key="3">
    <source>
        <dbReference type="ARBA" id="ARBA00022475"/>
    </source>
</evidence>
<evidence type="ECO:0000256" key="2">
    <source>
        <dbReference type="ARBA" id="ARBA00012374"/>
    </source>
</evidence>
<dbReference type="STRING" id="45073.Lqui_1249"/>
<proteinExistence type="predicted"/>
<feature type="transmembrane region" description="Helical" evidence="10">
    <location>
        <begin position="12"/>
        <end position="31"/>
    </location>
</feature>
<reference evidence="12 13" key="1">
    <citation type="submission" date="2015-11" db="EMBL/GenBank/DDBJ databases">
        <title>Genomic analysis of 38 Legionella species identifies large and diverse effector repertoires.</title>
        <authorList>
            <person name="Burstein D."/>
            <person name="Amaro F."/>
            <person name="Zusman T."/>
            <person name="Lifshitz Z."/>
            <person name="Cohen O."/>
            <person name="Gilbert J.A."/>
            <person name="Pupko T."/>
            <person name="Shuman H.A."/>
            <person name="Segal G."/>
        </authorList>
    </citation>
    <scope>NUCLEOTIDE SEQUENCE [LARGE SCALE GENOMIC DNA]</scope>
    <source>
        <strain evidence="12 13">CDC#1442-AUS-E</strain>
    </source>
</reference>
<dbReference type="PANTHER" id="PTHR14969:SF62">
    <property type="entry name" value="DECAPRENYLPHOSPHORYL-5-PHOSPHORIBOSE PHOSPHATASE RV3807C-RELATED"/>
    <property type="match status" value="1"/>
</dbReference>
<evidence type="ECO:0000259" key="11">
    <source>
        <dbReference type="SMART" id="SM00014"/>
    </source>
</evidence>
<evidence type="ECO:0000256" key="5">
    <source>
        <dbReference type="ARBA" id="ARBA00022801"/>
    </source>
</evidence>
<comment type="caution">
    <text evidence="12">The sequence shown here is derived from an EMBL/GenBank/DDBJ whole genome shotgun (WGS) entry which is preliminary data.</text>
</comment>
<keyword evidence="6 10" id="KW-1133">Transmembrane helix</keyword>
<feature type="transmembrane region" description="Helical" evidence="10">
    <location>
        <begin position="57"/>
        <end position="77"/>
    </location>
</feature>
<gene>
    <name evidence="12" type="ORF">Lqui_1249</name>
</gene>
<evidence type="ECO:0000256" key="4">
    <source>
        <dbReference type="ARBA" id="ARBA00022692"/>
    </source>
</evidence>
<feature type="transmembrane region" description="Helical" evidence="10">
    <location>
        <begin position="161"/>
        <end position="178"/>
    </location>
</feature>
<dbReference type="Pfam" id="PF01569">
    <property type="entry name" value="PAP2"/>
    <property type="match status" value="1"/>
</dbReference>
<dbReference type="PANTHER" id="PTHR14969">
    <property type="entry name" value="SPHINGOSINE-1-PHOSPHATE PHOSPHOHYDROLASE"/>
    <property type="match status" value="1"/>
</dbReference>
<evidence type="ECO:0000256" key="10">
    <source>
        <dbReference type="SAM" id="Phobius"/>
    </source>
</evidence>
<keyword evidence="13" id="KW-1185">Reference proteome</keyword>
<evidence type="ECO:0000313" key="13">
    <source>
        <dbReference type="Proteomes" id="UP000054618"/>
    </source>
</evidence>
<dbReference type="EMBL" id="LNYS01000007">
    <property type="protein sequence ID" value="KTD50683.1"/>
    <property type="molecule type" value="Genomic_DNA"/>
</dbReference>
<keyword evidence="3" id="KW-1003">Cell membrane</keyword>
<evidence type="ECO:0000256" key="6">
    <source>
        <dbReference type="ARBA" id="ARBA00022989"/>
    </source>
</evidence>
<dbReference type="PATRIC" id="fig|45073.5.peg.1317"/>
<feature type="domain" description="Phosphatidic acid phosphatase type 2/haloperoxidase" evidence="11">
    <location>
        <begin position="86"/>
        <end position="199"/>
    </location>
</feature>
<dbReference type="InterPro" id="IPR036938">
    <property type="entry name" value="PAP2/HPO_sf"/>
</dbReference>
<keyword evidence="7 10" id="KW-0472">Membrane</keyword>
<comment type="subcellular location">
    <subcellularLocation>
        <location evidence="1">Cell membrane</location>
        <topology evidence="1">Multi-pass membrane protein</topology>
    </subcellularLocation>
</comment>
<evidence type="ECO:0000313" key="12">
    <source>
        <dbReference type="EMBL" id="KTD50683.1"/>
    </source>
</evidence>
<dbReference type="SUPFAM" id="SSF48317">
    <property type="entry name" value="Acid phosphatase/Vanadium-dependent haloperoxidase"/>
    <property type="match status" value="1"/>
</dbReference>
<dbReference type="GO" id="GO:0050380">
    <property type="term" value="F:undecaprenyl-diphosphatase activity"/>
    <property type="evidence" value="ECO:0007669"/>
    <property type="project" value="UniProtKB-EC"/>
</dbReference>
<evidence type="ECO:0000256" key="1">
    <source>
        <dbReference type="ARBA" id="ARBA00004651"/>
    </source>
</evidence>
<name>A0A0W0Y121_9GAMM</name>
<sequence length="230" mass="26507">MSPCNKIMSFFVKPWVMVLAVSLIAFCFFFVDKPLTEFFFDIDLRHNYKFLELFTKLGAGFFYFSAFILGIFIFRYIRVNTDWEAKCWFLLLCVLIPSSICGFLKVVLGRARPSMLLEGQYFGFYGFQTHSPFWSFPSGHTTTIMSVAAGLSLLYPRSSSYVLTVGFLVAVSRIILNHHYLSDVLAATYLVFIELAALLWVLRKQKWLESAWKNPQCSRYGCSNRTISSQ</sequence>
<keyword evidence="4 10" id="KW-0812">Transmembrane</keyword>
<protein>
    <recommendedName>
        <fullName evidence="2">undecaprenyl-diphosphate phosphatase</fullName>
        <ecNumber evidence="2">3.6.1.27</ecNumber>
    </recommendedName>
    <alternativeName>
        <fullName evidence="8">Undecaprenyl pyrophosphate phosphatase</fullName>
    </alternativeName>
</protein>
<feature type="transmembrane region" description="Helical" evidence="10">
    <location>
        <begin position="89"/>
        <end position="108"/>
    </location>
</feature>
<accession>A0A0W0Y121</accession>